<name>A0A9P8D5Q1_9HYPO</name>
<dbReference type="Pfam" id="PF13489">
    <property type="entry name" value="Methyltransf_23"/>
    <property type="match status" value="1"/>
</dbReference>
<sequence>MSSPPAPAAVSSSEQTPQTSLSVADANTPEQPLEPAAPHQSEQEPVIDDDSALSAGVDYADEHPNTAVIGTDLSAVQPDWVPPNLKFEIDDCTKPWTWDANTFDFVHMRYLFGAIRDWTALFKEAYNAVKPGGWVESCESEPMTHSDDGTVTNDGSTALGGTWDKMFIEGGKATGCSLSVLTEDLQMKAMKEAGFVDIRETFYKANPKMAEIGQYAKLSLESDLVGYSQMIWREVLKWPAEEYQIFLMQVRKDLRNKKLHPYFKVRFVWGRKPETENK</sequence>
<dbReference type="GO" id="GO:0008168">
    <property type="term" value="F:methyltransferase activity"/>
    <property type="evidence" value="ECO:0007669"/>
    <property type="project" value="TreeGrafter"/>
</dbReference>
<dbReference type="AlphaFoldDB" id="A0A9P8D5Q1"/>
<feature type="region of interest" description="Disordered" evidence="2">
    <location>
        <begin position="1"/>
        <end position="46"/>
    </location>
</feature>
<evidence type="ECO:0008006" key="5">
    <source>
        <dbReference type="Google" id="ProtNLM"/>
    </source>
</evidence>
<dbReference type="SUPFAM" id="SSF53335">
    <property type="entry name" value="S-adenosyl-L-methionine-dependent methyltransferases"/>
    <property type="match status" value="1"/>
</dbReference>
<dbReference type="CDD" id="cd02440">
    <property type="entry name" value="AdoMet_MTases"/>
    <property type="match status" value="1"/>
</dbReference>
<dbReference type="Proteomes" id="UP000827133">
    <property type="component" value="Unassembled WGS sequence"/>
</dbReference>
<reference evidence="3" key="1">
    <citation type="journal article" date="2021" name="Mol. Plant Microbe Interact.">
        <title>Telomere to telomere genome assembly of Fusarium musae F31, causal agent of crown rot disease of banana.</title>
        <authorList>
            <person name="Degradi L."/>
            <person name="Tava V."/>
            <person name="Kunova A."/>
            <person name="Cortesi P."/>
            <person name="Saracchi M."/>
            <person name="Pasquali M."/>
        </authorList>
    </citation>
    <scope>NUCLEOTIDE SEQUENCE</scope>
    <source>
        <strain evidence="3">F31</strain>
    </source>
</reference>
<gene>
    <name evidence="3" type="ORF">J7337_012382</name>
</gene>
<keyword evidence="4" id="KW-1185">Reference proteome</keyword>
<dbReference type="GeneID" id="68320238"/>
<dbReference type="PANTHER" id="PTHR43591:SF10">
    <property type="entry name" value="ABC TRANSMEMBRANE TYPE-1 DOMAIN-CONTAINING PROTEIN-RELATED"/>
    <property type="match status" value="1"/>
</dbReference>
<evidence type="ECO:0000256" key="2">
    <source>
        <dbReference type="SAM" id="MobiDB-lite"/>
    </source>
</evidence>
<protein>
    <recommendedName>
        <fullName evidence="5">Methyltransferase</fullName>
    </recommendedName>
</protein>
<accession>A0A9P8D5Q1</accession>
<organism evidence="3 4">
    <name type="scientific">Fusarium musae</name>
    <dbReference type="NCBI Taxonomy" id="1042133"/>
    <lineage>
        <taxon>Eukaryota</taxon>
        <taxon>Fungi</taxon>
        <taxon>Dikarya</taxon>
        <taxon>Ascomycota</taxon>
        <taxon>Pezizomycotina</taxon>
        <taxon>Sordariomycetes</taxon>
        <taxon>Hypocreomycetidae</taxon>
        <taxon>Hypocreales</taxon>
        <taxon>Nectriaceae</taxon>
        <taxon>Fusarium</taxon>
    </lineage>
</organism>
<dbReference type="Gene3D" id="3.40.50.150">
    <property type="entry name" value="Vaccinia Virus protein VP39"/>
    <property type="match status" value="1"/>
</dbReference>
<comment type="similarity">
    <text evidence="1">Belongs to the methyltransferase superfamily. LaeA methyltransferase family.</text>
</comment>
<dbReference type="InterPro" id="IPR029063">
    <property type="entry name" value="SAM-dependent_MTases_sf"/>
</dbReference>
<proteinExistence type="inferred from homology"/>
<comment type="caution">
    <text evidence="3">The sequence shown here is derived from an EMBL/GenBank/DDBJ whole genome shotgun (WGS) entry which is preliminary data.</text>
</comment>
<dbReference type="PANTHER" id="PTHR43591">
    <property type="entry name" value="METHYLTRANSFERASE"/>
    <property type="match status" value="1"/>
</dbReference>
<evidence type="ECO:0000256" key="1">
    <source>
        <dbReference type="ARBA" id="ARBA00038158"/>
    </source>
</evidence>
<evidence type="ECO:0000313" key="3">
    <source>
        <dbReference type="EMBL" id="KAG9495824.1"/>
    </source>
</evidence>
<dbReference type="KEGG" id="fmu:J7337_012382"/>
<evidence type="ECO:0000313" key="4">
    <source>
        <dbReference type="Proteomes" id="UP000827133"/>
    </source>
</evidence>
<dbReference type="RefSeq" id="XP_044674824.1">
    <property type="nucleotide sequence ID" value="XM_044829908.1"/>
</dbReference>
<dbReference type="EMBL" id="JAHBCI010000010">
    <property type="protein sequence ID" value="KAG9495824.1"/>
    <property type="molecule type" value="Genomic_DNA"/>
</dbReference>